<proteinExistence type="predicted"/>
<dbReference type="Proteomes" id="UP000830055">
    <property type="component" value="Chromosome"/>
</dbReference>
<protein>
    <submittedName>
        <fullName evidence="1">Uncharacterized protein</fullName>
    </submittedName>
</protein>
<evidence type="ECO:0000313" key="1">
    <source>
        <dbReference type="EMBL" id="BDD88903.1"/>
    </source>
</evidence>
<dbReference type="RefSeq" id="WP_284152232.1">
    <property type="nucleotide sequence ID" value="NZ_AP025516.1"/>
</dbReference>
<name>A0ABM7WD65_9BACT</name>
<sequence length="127" mass="14371">MASPTPPFEEQVAALKNEVHAFPPDAAPSVVEETAARLEGLNYAPPVIIPQARFLRLTKKALLEEIERILALPDQEACALAPNEPLKCQDLRIQFISVQIFYYKKLILLRNGDSETWDEIDELYVHD</sequence>
<evidence type="ECO:0000313" key="2">
    <source>
        <dbReference type="Proteomes" id="UP000830055"/>
    </source>
</evidence>
<accession>A0ABM7WD65</accession>
<reference evidence="1 2" key="1">
    <citation type="submission" date="2022-01" db="EMBL/GenBank/DDBJ databases">
        <title>Desulfofustis limnae sp. nov., a novel mesophilic sulfate-reducing bacterium isolated from marsh soil.</title>
        <authorList>
            <person name="Watanabe M."/>
            <person name="Takahashi A."/>
            <person name="Kojima H."/>
            <person name="Fukui M."/>
        </authorList>
    </citation>
    <scope>NUCLEOTIDE SEQUENCE [LARGE SCALE GENOMIC DNA]</scope>
    <source>
        <strain evidence="1 2">PPLL</strain>
    </source>
</reference>
<dbReference type="EMBL" id="AP025516">
    <property type="protein sequence ID" value="BDD88903.1"/>
    <property type="molecule type" value="Genomic_DNA"/>
</dbReference>
<keyword evidence="2" id="KW-1185">Reference proteome</keyword>
<organism evidence="1 2">
    <name type="scientific">Desulfofustis limnaeus</name>
    <dbReference type="NCBI Taxonomy" id="2740163"/>
    <lineage>
        <taxon>Bacteria</taxon>
        <taxon>Pseudomonadati</taxon>
        <taxon>Thermodesulfobacteriota</taxon>
        <taxon>Desulfobulbia</taxon>
        <taxon>Desulfobulbales</taxon>
        <taxon>Desulfocapsaceae</taxon>
        <taxon>Desulfofustis</taxon>
    </lineage>
</organism>
<gene>
    <name evidence="1" type="ORF">DPPLL_32680</name>
</gene>